<feature type="region of interest" description="Disordered" evidence="4">
    <location>
        <begin position="382"/>
        <end position="429"/>
    </location>
</feature>
<dbReference type="GO" id="GO:0042910">
    <property type="term" value="F:xenobiotic transmembrane transporter activity"/>
    <property type="evidence" value="ECO:0007669"/>
    <property type="project" value="InterPro"/>
</dbReference>
<feature type="transmembrane region" description="Helical" evidence="2">
    <location>
        <begin position="208"/>
        <end position="229"/>
    </location>
</feature>
<reference evidence="5 6" key="1">
    <citation type="submission" date="2019-07" db="EMBL/GenBank/DDBJ databases">
        <title>De Novo Assembly of kiwifruit Actinidia rufa.</title>
        <authorList>
            <person name="Sugita-Konishi S."/>
            <person name="Sato K."/>
            <person name="Mori E."/>
            <person name="Abe Y."/>
            <person name="Kisaki G."/>
            <person name="Hamano K."/>
            <person name="Suezawa K."/>
            <person name="Otani M."/>
            <person name="Fukuda T."/>
            <person name="Manabe T."/>
            <person name="Gomi K."/>
            <person name="Tabuchi M."/>
            <person name="Akimitsu K."/>
            <person name="Kataoka I."/>
        </authorList>
    </citation>
    <scope>NUCLEOTIDE SEQUENCE [LARGE SCALE GENOMIC DNA]</scope>
    <source>
        <strain evidence="6">cv. Fuchu</strain>
    </source>
</reference>
<feature type="compositionally biased region" description="Low complexity" evidence="4">
    <location>
        <begin position="384"/>
        <end position="398"/>
    </location>
</feature>
<dbReference type="InterPro" id="IPR002528">
    <property type="entry name" value="MATE_fam"/>
</dbReference>
<dbReference type="PANTHER" id="PTHR11206">
    <property type="entry name" value="MULTIDRUG RESISTANCE PROTEIN"/>
    <property type="match status" value="1"/>
</dbReference>
<dbReference type="OrthoDB" id="2126698at2759"/>
<comment type="caution">
    <text evidence="5">The sequence shown here is derived from an EMBL/GenBank/DDBJ whole genome shotgun (WGS) entry which is preliminary data.</text>
</comment>
<evidence type="ECO:0000256" key="3">
    <source>
        <dbReference type="SAM" id="Coils"/>
    </source>
</evidence>
<sequence>MQKHRPTFLSSFHKPGHVRRIDRQKPNTEPSPRAQHTNPPLSGDQRSQVHIQNSPPHDTNRALTLLSLHDLHGLPGPARRAGPGRRVPLRGLRQHHRLLGPIGPGPGHGTHLRPGLRGQKTHPLRLTVRKIWATMFTDDREIIALTSLALPIIGLCELGNCPQTTGCGVLRGTARPKVGANINLGCFYLVGMPVAVGLGFYAGLDFEGLWTGLLAAQSSCVVTMMVVLGRTDWEFQARRAKELTRGDRVDESEKIEGEEPHKDEKKGNSYCPFGGVCTRLVTLLVRPILVTPIITVALFLRPFILRFSLYSIADAYLDTATAMSVEHRVEPAQLLIPDDVLIERSGSNKDANLVDGEGNFEVRNLIKGTAVELWRLKKEAEGQSTSSSRSSSSDSFDLSNEDADEGVTGVVGDEKRTPRSKKGKKVNQIKDQVPAIPHLAQILVTEPILVLSSTSKAAGDLGFLEVSPAVEDLIKHSFNQGGSLEEEVDMVPKLRNLELQRAVANSDHMKKYSNDLKKANHKIPAFKGELKQARLDLAMAELIAIHARNEVEAALAKMNQVLQELVELKKVASKELGAPLDHPAWNALTPPLDDCHMLVYRWLGAIAEHDTTCPKRMLGFPSCHFTFLLNYLLLHLPS</sequence>
<keyword evidence="2" id="KW-1133">Transmembrane helix</keyword>
<feature type="region of interest" description="Disordered" evidence="4">
    <location>
        <begin position="246"/>
        <end position="266"/>
    </location>
</feature>
<accession>A0A7J0ED59</accession>
<protein>
    <recommendedName>
        <fullName evidence="2">Protein DETOXIFICATION</fullName>
    </recommendedName>
    <alternativeName>
        <fullName evidence="2">Multidrug and toxic compound extrusion protein</fullName>
    </alternativeName>
</protein>
<comment type="similarity">
    <text evidence="1 2">Belongs to the multi antimicrobial extrusion (MATE) (TC 2.A.66.1) family.</text>
</comment>
<keyword evidence="3" id="KW-0175">Coiled coil</keyword>
<feature type="transmembrane region" description="Helical" evidence="2">
    <location>
        <begin position="283"/>
        <end position="304"/>
    </location>
</feature>
<dbReference type="Proteomes" id="UP000585474">
    <property type="component" value="Unassembled WGS sequence"/>
</dbReference>
<evidence type="ECO:0000256" key="1">
    <source>
        <dbReference type="ARBA" id="ARBA00010199"/>
    </source>
</evidence>
<proteinExistence type="inferred from homology"/>
<organism evidence="5 6">
    <name type="scientific">Actinidia rufa</name>
    <dbReference type="NCBI Taxonomy" id="165716"/>
    <lineage>
        <taxon>Eukaryota</taxon>
        <taxon>Viridiplantae</taxon>
        <taxon>Streptophyta</taxon>
        <taxon>Embryophyta</taxon>
        <taxon>Tracheophyta</taxon>
        <taxon>Spermatophyta</taxon>
        <taxon>Magnoliopsida</taxon>
        <taxon>eudicotyledons</taxon>
        <taxon>Gunneridae</taxon>
        <taxon>Pentapetalae</taxon>
        <taxon>asterids</taxon>
        <taxon>Ericales</taxon>
        <taxon>Actinidiaceae</taxon>
        <taxon>Actinidia</taxon>
    </lineage>
</organism>
<dbReference type="GO" id="GO:0015297">
    <property type="term" value="F:antiporter activity"/>
    <property type="evidence" value="ECO:0007669"/>
    <property type="project" value="InterPro"/>
</dbReference>
<dbReference type="AlphaFoldDB" id="A0A7J0ED59"/>
<keyword evidence="2" id="KW-0812">Transmembrane</keyword>
<dbReference type="Pfam" id="PF01554">
    <property type="entry name" value="MatE"/>
    <property type="match status" value="1"/>
</dbReference>
<evidence type="ECO:0000313" key="5">
    <source>
        <dbReference type="EMBL" id="GFY84282.1"/>
    </source>
</evidence>
<evidence type="ECO:0000256" key="2">
    <source>
        <dbReference type="RuleBase" id="RU004914"/>
    </source>
</evidence>
<keyword evidence="2" id="KW-0472">Membrane</keyword>
<feature type="compositionally biased region" description="Basic residues" evidence="4">
    <location>
        <begin position="418"/>
        <end position="427"/>
    </location>
</feature>
<dbReference type="GO" id="GO:0016020">
    <property type="term" value="C:membrane"/>
    <property type="evidence" value="ECO:0007669"/>
    <property type="project" value="InterPro"/>
</dbReference>
<keyword evidence="6" id="KW-1185">Reference proteome</keyword>
<feature type="compositionally biased region" description="Polar residues" evidence="4">
    <location>
        <begin position="27"/>
        <end position="57"/>
    </location>
</feature>
<name>A0A7J0ED59_9ERIC</name>
<feature type="region of interest" description="Disordered" evidence="4">
    <location>
        <begin position="1"/>
        <end position="59"/>
    </location>
</feature>
<evidence type="ECO:0000256" key="4">
    <source>
        <dbReference type="SAM" id="MobiDB-lite"/>
    </source>
</evidence>
<gene>
    <name evidence="5" type="ORF">Acr_03g0010560</name>
</gene>
<evidence type="ECO:0000313" key="6">
    <source>
        <dbReference type="Proteomes" id="UP000585474"/>
    </source>
</evidence>
<comment type="caution">
    <text evidence="2">Lacks conserved residue(s) required for the propagation of feature annotation.</text>
</comment>
<feature type="transmembrane region" description="Helical" evidence="2">
    <location>
        <begin position="180"/>
        <end position="202"/>
    </location>
</feature>
<feature type="coiled-coil region" evidence="3">
    <location>
        <begin position="544"/>
        <end position="575"/>
    </location>
</feature>
<dbReference type="EMBL" id="BJWL01000003">
    <property type="protein sequence ID" value="GFY84282.1"/>
    <property type="molecule type" value="Genomic_DNA"/>
</dbReference>